<dbReference type="EMBL" id="NAFK01000163">
    <property type="protein sequence ID" value="OSJ27768.1"/>
    <property type="molecule type" value="Genomic_DNA"/>
</dbReference>
<proteinExistence type="predicted"/>
<dbReference type="Proteomes" id="UP000193884">
    <property type="component" value="Unassembled WGS sequence"/>
</dbReference>
<dbReference type="AlphaFoldDB" id="A0A1X3H7F8"/>
<evidence type="ECO:0000313" key="2">
    <source>
        <dbReference type="EMBL" id="OSJ10310.1"/>
    </source>
</evidence>
<comment type="caution">
    <text evidence="2">The sequence shown here is derived from an EMBL/GenBank/DDBJ whole genome shotgun (WGS) entry which is preliminary data.</text>
</comment>
<feature type="compositionally biased region" description="Low complexity" evidence="1">
    <location>
        <begin position="43"/>
        <end position="55"/>
    </location>
</feature>
<dbReference type="EMBL" id="NAFI01000172">
    <property type="protein sequence ID" value="OSJ10310.1"/>
    <property type="molecule type" value="Genomic_DNA"/>
</dbReference>
<organism evidence="2 4">
    <name type="scientific">Bradyrhizobium canariense</name>
    <dbReference type="NCBI Taxonomy" id="255045"/>
    <lineage>
        <taxon>Bacteria</taxon>
        <taxon>Pseudomonadati</taxon>
        <taxon>Pseudomonadota</taxon>
        <taxon>Alphaproteobacteria</taxon>
        <taxon>Hyphomicrobiales</taxon>
        <taxon>Nitrobacteraceae</taxon>
        <taxon>Bradyrhizobium</taxon>
    </lineage>
</organism>
<evidence type="ECO:0000313" key="4">
    <source>
        <dbReference type="Proteomes" id="UP000193553"/>
    </source>
</evidence>
<evidence type="ECO:0000313" key="3">
    <source>
        <dbReference type="EMBL" id="OSJ27768.1"/>
    </source>
</evidence>
<sequence length="64" mass="6975">MRGALATKQSRISPRKDSGWLRCARNDVWIGMRSWLSPGRHQAATARPSPAAASPRRADRGCGS</sequence>
<accession>A0A1X3H7F8</accession>
<feature type="region of interest" description="Disordered" evidence="1">
    <location>
        <begin position="38"/>
        <end position="64"/>
    </location>
</feature>
<evidence type="ECO:0000256" key="1">
    <source>
        <dbReference type="SAM" id="MobiDB-lite"/>
    </source>
</evidence>
<gene>
    <name evidence="3" type="ORF">BST63_18675</name>
    <name evidence="2" type="ORF">BSZ18_16595</name>
</gene>
<keyword evidence="5" id="KW-1185">Reference proteome</keyword>
<dbReference type="Proteomes" id="UP000193553">
    <property type="component" value="Unassembled WGS sequence"/>
</dbReference>
<evidence type="ECO:0000313" key="5">
    <source>
        <dbReference type="Proteomes" id="UP000193884"/>
    </source>
</evidence>
<protein>
    <submittedName>
        <fullName evidence="2">Uncharacterized protein</fullName>
    </submittedName>
</protein>
<name>A0A1X3H7F8_9BRAD</name>
<reference evidence="4 5" key="1">
    <citation type="submission" date="2017-03" db="EMBL/GenBank/DDBJ databases">
        <title>Whole genome sequences of fourteen strains of Bradyrhizobium canariense and one strain of Bradyrhizobium japonicum isolated from Lupinus (Papilionoideae: Genisteae) species in Algeria.</title>
        <authorList>
            <person name="Crovadore J."/>
            <person name="Chekireb D."/>
            <person name="Brachmann A."/>
            <person name="Chablais R."/>
            <person name="Cochard B."/>
            <person name="Lefort F."/>
        </authorList>
    </citation>
    <scope>NUCLEOTIDE SEQUENCE [LARGE SCALE GENOMIC DNA]</scope>
    <source>
        <strain evidence="2 4">UBMA195</strain>
        <strain evidence="3 5">UBMAN05</strain>
    </source>
</reference>